<dbReference type="Pfam" id="PF13839">
    <property type="entry name" value="PC-Esterase"/>
    <property type="match status" value="1"/>
</dbReference>
<evidence type="ECO:0000256" key="1">
    <source>
        <dbReference type="ARBA" id="ARBA00004167"/>
    </source>
</evidence>
<dbReference type="AlphaFoldDB" id="A0A2U1LVL3"/>
<dbReference type="InterPro" id="IPR026057">
    <property type="entry name" value="TBL_C"/>
</dbReference>
<reference evidence="10 11" key="1">
    <citation type="journal article" date="2018" name="Mol. Plant">
        <title>The genome of Artemisia annua provides insight into the evolution of Asteraceae family and artemisinin biosynthesis.</title>
        <authorList>
            <person name="Shen Q."/>
            <person name="Zhang L."/>
            <person name="Liao Z."/>
            <person name="Wang S."/>
            <person name="Yan T."/>
            <person name="Shi P."/>
            <person name="Liu M."/>
            <person name="Fu X."/>
            <person name="Pan Q."/>
            <person name="Wang Y."/>
            <person name="Lv Z."/>
            <person name="Lu X."/>
            <person name="Zhang F."/>
            <person name="Jiang W."/>
            <person name="Ma Y."/>
            <person name="Chen M."/>
            <person name="Hao X."/>
            <person name="Li L."/>
            <person name="Tang Y."/>
            <person name="Lv G."/>
            <person name="Zhou Y."/>
            <person name="Sun X."/>
            <person name="Brodelius P.E."/>
            <person name="Rose J.K.C."/>
            <person name="Tang K."/>
        </authorList>
    </citation>
    <scope>NUCLEOTIDE SEQUENCE [LARGE SCALE GENOMIC DNA]</scope>
    <source>
        <strain evidence="11">cv. Huhao1</strain>
        <tissue evidence="10">Leaf</tissue>
    </source>
</reference>
<evidence type="ECO:0000313" key="11">
    <source>
        <dbReference type="Proteomes" id="UP000245207"/>
    </source>
</evidence>
<feature type="domain" description="Trichome birefringence-like C-terminal" evidence="8">
    <location>
        <begin position="129"/>
        <end position="421"/>
    </location>
</feature>
<comment type="subcellular location">
    <subcellularLocation>
        <location evidence="1">Membrane</location>
        <topology evidence="1">Single-pass membrane protein</topology>
    </subcellularLocation>
</comment>
<dbReference type="OrthoDB" id="630188at2759"/>
<dbReference type="Pfam" id="PF14416">
    <property type="entry name" value="PMR5N"/>
    <property type="match status" value="1"/>
</dbReference>
<evidence type="ECO:0000256" key="7">
    <source>
        <dbReference type="SAM" id="Phobius"/>
    </source>
</evidence>
<dbReference type="Proteomes" id="UP000245207">
    <property type="component" value="Unassembled WGS sequence"/>
</dbReference>
<evidence type="ECO:0000256" key="2">
    <source>
        <dbReference type="ARBA" id="ARBA00007727"/>
    </source>
</evidence>
<dbReference type="GO" id="GO:0016020">
    <property type="term" value="C:membrane"/>
    <property type="evidence" value="ECO:0007669"/>
    <property type="project" value="UniProtKB-SubCell"/>
</dbReference>
<evidence type="ECO:0000259" key="8">
    <source>
        <dbReference type="Pfam" id="PF13839"/>
    </source>
</evidence>
<name>A0A2U1LVL3_ARTAN</name>
<comment type="caution">
    <text evidence="10">The sequence shown here is derived from an EMBL/GenBank/DDBJ whole genome shotgun (WGS) entry which is preliminary data.</text>
</comment>
<sequence length="445" mass="50434">MTQLDFLKKKFKKLKPSEVGCFCISFLFILCLFFLDYRSMGQGLRASGHRGLGAWFGLSESSDSGHELVGFLDEGKCNIFDGSWVWDEKYPLYESKDCLLLDGGFRCSENGRLDRFYTKWRWQPKDCNLPRFNAKTMLERLRNRRLVFAGDSIGRNQWESLLCMLSTAVANKSSIYEVNGRPITKHMGFLVFKFIDFNCTIEYYRAPYLVPQGHPPAGSPKQVRTTLKIDKMDWSSGKWKGADVLVLNSGHWWNAEKTTRAGCYFEEGGVVKMNMSIESAYEKSVETLLNWINKEIDTNKTQVMFRGYSPVHFRNGDWKSGGSCHLETLPDLSSSPVSSGAMFYPNIFSSVLSKHGNNSSTQPPKLDLLDVTYMTSKRKDGHASIYYLGPKNGGPAPLRRQDCSHWCLPGVPDTWNELLYAVFLKQEYSRAGNSTIVTATAPSPI</sequence>
<evidence type="ECO:0000256" key="3">
    <source>
        <dbReference type="ARBA" id="ARBA00022692"/>
    </source>
</evidence>
<evidence type="ECO:0000256" key="5">
    <source>
        <dbReference type="ARBA" id="ARBA00022989"/>
    </source>
</evidence>
<dbReference type="InterPro" id="IPR029962">
    <property type="entry name" value="TBL"/>
</dbReference>
<keyword evidence="3 7" id="KW-0812">Transmembrane</keyword>
<proteinExistence type="inferred from homology"/>
<feature type="domain" description="Trichome birefringence-like N-terminal" evidence="9">
    <location>
        <begin position="76"/>
        <end position="128"/>
    </location>
</feature>
<keyword evidence="5 7" id="KW-1133">Transmembrane helix</keyword>
<protein>
    <submittedName>
        <fullName evidence="10">PMR5 N-terminal domain, PC-Esterase</fullName>
    </submittedName>
</protein>
<evidence type="ECO:0000256" key="6">
    <source>
        <dbReference type="ARBA" id="ARBA00023136"/>
    </source>
</evidence>
<gene>
    <name evidence="10" type="ORF">CTI12_AA447730</name>
</gene>
<dbReference type="PANTHER" id="PTHR32285">
    <property type="entry name" value="PROTEIN TRICHOME BIREFRINGENCE-LIKE 9-RELATED"/>
    <property type="match status" value="1"/>
</dbReference>
<comment type="similarity">
    <text evidence="2">Belongs to the PC-esterase family. TBL subfamily.</text>
</comment>
<evidence type="ECO:0000259" key="9">
    <source>
        <dbReference type="Pfam" id="PF14416"/>
    </source>
</evidence>
<feature type="transmembrane region" description="Helical" evidence="7">
    <location>
        <begin position="20"/>
        <end position="37"/>
    </location>
</feature>
<dbReference type="PANTHER" id="PTHR32285:SF357">
    <property type="entry name" value="PMR5 DOMAIN, PC-ESTERASE"/>
    <property type="match status" value="1"/>
</dbReference>
<evidence type="ECO:0000313" key="10">
    <source>
        <dbReference type="EMBL" id="PWA53028.1"/>
    </source>
</evidence>
<evidence type="ECO:0000256" key="4">
    <source>
        <dbReference type="ARBA" id="ARBA00022968"/>
    </source>
</evidence>
<organism evidence="10 11">
    <name type="scientific">Artemisia annua</name>
    <name type="common">Sweet wormwood</name>
    <dbReference type="NCBI Taxonomy" id="35608"/>
    <lineage>
        <taxon>Eukaryota</taxon>
        <taxon>Viridiplantae</taxon>
        <taxon>Streptophyta</taxon>
        <taxon>Embryophyta</taxon>
        <taxon>Tracheophyta</taxon>
        <taxon>Spermatophyta</taxon>
        <taxon>Magnoliopsida</taxon>
        <taxon>eudicotyledons</taxon>
        <taxon>Gunneridae</taxon>
        <taxon>Pentapetalae</taxon>
        <taxon>asterids</taxon>
        <taxon>campanulids</taxon>
        <taxon>Asterales</taxon>
        <taxon>Asteraceae</taxon>
        <taxon>Asteroideae</taxon>
        <taxon>Anthemideae</taxon>
        <taxon>Artemisiinae</taxon>
        <taxon>Artemisia</taxon>
    </lineage>
</organism>
<keyword evidence="11" id="KW-1185">Reference proteome</keyword>
<dbReference type="GO" id="GO:0005794">
    <property type="term" value="C:Golgi apparatus"/>
    <property type="evidence" value="ECO:0007669"/>
    <property type="project" value="TreeGrafter"/>
</dbReference>
<accession>A0A2U1LVL3</accession>
<dbReference type="InterPro" id="IPR025846">
    <property type="entry name" value="TBL_N"/>
</dbReference>
<dbReference type="STRING" id="35608.A0A2U1LVL3"/>
<keyword evidence="4" id="KW-0735">Signal-anchor</keyword>
<keyword evidence="6 7" id="KW-0472">Membrane</keyword>
<dbReference type="EMBL" id="PKPP01007575">
    <property type="protein sequence ID" value="PWA53028.1"/>
    <property type="molecule type" value="Genomic_DNA"/>
</dbReference>
<dbReference type="GO" id="GO:0016413">
    <property type="term" value="F:O-acetyltransferase activity"/>
    <property type="evidence" value="ECO:0007669"/>
    <property type="project" value="InterPro"/>
</dbReference>